<evidence type="ECO:0000256" key="4">
    <source>
        <dbReference type="ARBA" id="ARBA00022833"/>
    </source>
</evidence>
<dbReference type="InterPro" id="IPR020538">
    <property type="entry name" value="Hydgase_Ni_incorp_HypA/HybF_CS"/>
</dbReference>
<feature type="binding site" evidence="5">
    <location>
        <position position="95"/>
    </location>
    <ligand>
        <name>Zn(2+)</name>
        <dbReference type="ChEBI" id="CHEBI:29105"/>
    </ligand>
</feature>
<dbReference type="PANTHER" id="PTHR34535:SF3">
    <property type="entry name" value="HYDROGENASE MATURATION FACTOR HYPA"/>
    <property type="match status" value="1"/>
</dbReference>
<feature type="binding site" evidence="5">
    <location>
        <position position="76"/>
    </location>
    <ligand>
        <name>Zn(2+)</name>
        <dbReference type="ChEBI" id="CHEBI:29105"/>
    </ligand>
</feature>
<protein>
    <recommendedName>
        <fullName evidence="5">Hydrogenase maturation factor HypA</fullName>
    </recommendedName>
</protein>
<dbReference type="PANTHER" id="PTHR34535">
    <property type="entry name" value="HYDROGENASE MATURATION FACTOR HYPA"/>
    <property type="match status" value="1"/>
</dbReference>
<dbReference type="Pfam" id="PF01155">
    <property type="entry name" value="HypA"/>
    <property type="match status" value="1"/>
</dbReference>
<sequence length="120" mass="13414">MHELSLADGMLKTILDAAEKEKAKKVKLIKLEMGEILLVNADQLTFCFDVISKDTIAEGAKLEIKFLKPRVHCNKCEKEFTISSGKDFPILHMICECGSNDVAVLSGREFNIKSIVIEED</sequence>
<organism evidence="6 8">
    <name type="scientific">Candidatus Methanofastidiosum methylothiophilum</name>
    <dbReference type="NCBI Taxonomy" id="1705564"/>
    <lineage>
        <taxon>Archaea</taxon>
        <taxon>Methanobacteriati</taxon>
        <taxon>Methanobacteriota</taxon>
        <taxon>Stenosarchaea group</taxon>
        <taxon>Candidatus Methanofastidiosia</taxon>
        <taxon>Candidatus Methanofastidiosales</taxon>
        <taxon>Candidatus Methanofastidiosaceae</taxon>
        <taxon>Candidatus Methanofastidiosum</taxon>
    </lineage>
</organism>
<feature type="binding site" evidence="5">
    <location>
        <position position="73"/>
    </location>
    <ligand>
        <name>Zn(2+)</name>
        <dbReference type="ChEBI" id="CHEBI:29105"/>
    </ligand>
</feature>
<dbReference type="PIRSF" id="PIRSF004761">
    <property type="entry name" value="Hydrgn_mat_HypA"/>
    <property type="match status" value="1"/>
</dbReference>
<dbReference type="NCBIfam" id="TIGR00100">
    <property type="entry name" value="hypA"/>
    <property type="match status" value="1"/>
</dbReference>
<dbReference type="AlphaFoldDB" id="A0A150JBE8"/>
<dbReference type="GO" id="GO:0051604">
    <property type="term" value="P:protein maturation"/>
    <property type="evidence" value="ECO:0007669"/>
    <property type="project" value="InterPro"/>
</dbReference>
<reference evidence="6 8" key="1">
    <citation type="journal article" date="2016" name="ISME J.">
        <title>Chasing the elusive Euryarchaeota class WSA2: genomes reveal a uniquely fastidious methyl-reducing methanogen.</title>
        <authorList>
            <person name="Nobu M.K."/>
            <person name="Narihiro T."/>
            <person name="Kuroda K."/>
            <person name="Mei R."/>
            <person name="Liu W.T."/>
        </authorList>
    </citation>
    <scope>NUCLEOTIDE SEQUENCE [LARGE SCALE GENOMIC DNA]</scope>
    <source>
        <strain evidence="6">ADurb1013_Bin02101</strain>
        <strain evidence="7">ADurb1213_Bin02801</strain>
    </source>
</reference>
<proteinExistence type="inferred from homology"/>
<accession>A0A150JHJ0</accession>
<dbReference type="Proteomes" id="UP000092420">
    <property type="component" value="Unassembled WGS sequence"/>
</dbReference>
<dbReference type="InterPro" id="IPR000688">
    <property type="entry name" value="HypA/HybF"/>
</dbReference>
<dbReference type="GO" id="GO:0008270">
    <property type="term" value="F:zinc ion binding"/>
    <property type="evidence" value="ECO:0007669"/>
    <property type="project" value="UniProtKB-UniRule"/>
</dbReference>
<comment type="similarity">
    <text evidence="1 5">Belongs to the HypA/HybF family.</text>
</comment>
<comment type="caution">
    <text evidence="6">The sequence shown here is derived from an EMBL/GenBank/DDBJ whole genome shotgun (WGS) entry which is preliminary data.</text>
</comment>
<name>A0A150JBE8_9EURY</name>
<evidence type="ECO:0000256" key="5">
    <source>
        <dbReference type="HAMAP-Rule" id="MF_00213"/>
    </source>
</evidence>
<dbReference type="PATRIC" id="fig|1706435.3.peg.1109"/>
<dbReference type="HAMAP" id="MF_00213">
    <property type="entry name" value="HypA_HybF"/>
    <property type="match status" value="1"/>
</dbReference>
<evidence type="ECO:0000256" key="1">
    <source>
        <dbReference type="ARBA" id="ARBA00010748"/>
    </source>
</evidence>
<dbReference type="PATRIC" id="fig|1706433.3.peg.1037"/>
<feature type="binding site" evidence="5">
    <location>
        <position position="97"/>
    </location>
    <ligand>
        <name>Zn(2+)</name>
        <dbReference type="ChEBI" id="CHEBI:29105"/>
    </ligand>
</feature>
<evidence type="ECO:0000313" key="7">
    <source>
        <dbReference type="EMBL" id="KYC57300.1"/>
    </source>
</evidence>
<evidence type="ECO:0000313" key="6">
    <source>
        <dbReference type="EMBL" id="KYC54536.1"/>
    </source>
</evidence>
<keyword evidence="2 5" id="KW-0533">Nickel</keyword>
<evidence type="ECO:0000313" key="8">
    <source>
        <dbReference type="Proteomes" id="UP000092420"/>
    </source>
</evidence>
<dbReference type="Gene3D" id="3.30.2320.80">
    <property type="match status" value="1"/>
</dbReference>
<keyword evidence="4 5" id="KW-0862">Zinc</keyword>
<evidence type="ECO:0000256" key="3">
    <source>
        <dbReference type="ARBA" id="ARBA00022723"/>
    </source>
</evidence>
<dbReference type="EMBL" id="LNJE01000012">
    <property type="protein sequence ID" value="KYC57300.1"/>
    <property type="molecule type" value="Genomic_DNA"/>
</dbReference>
<keyword evidence="3 5" id="KW-0479">Metal-binding</keyword>
<comment type="function">
    <text evidence="5">Involved in the maturation of [NiFe] hydrogenases. Required for nickel insertion into the metal center of the hydrogenase.</text>
</comment>
<dbReference type="EMBL" id="LNJB01000012">
    <property type="protein sequence ID" value="KYC54536.1"/>
    <property type="molecule type" value="Genomic_DNA"/>
</dbReference>
<evidence type="ECO:0000256" key="2">
    <source>
        <dbReference type="ARBA" id="ARBA00022596"/>
    </source>
</evidence>
<gene>
    <name evidence="5 6" type="primary">hypA</name>
    <name evidence="6" type="ORF">AN188_01035</name>
    <name evidence="7" type="ORF">APG09_01116</name>
</gene>
<accession>A0A150JJ93</accession>
<feature type="binding site" evidence="5">
    <location>
        <position position="2"/>
    </location>
    <ligand>
        <name>Ni(2+)</name>
        <dbReference type="ChEBI" id="CHEBI:49786"/>
    </ligand>
</feature>
<accession>A0A150JBE8</accession>
<dbReference type="GO" id="GO:0016151">
    <property type="term" value="F:nickel cation binding"/>
    <property type="evidence" value="ECO:0007669"/>
    <property type="project" value="UniProtKB-UniRule"/>
</dbReference>
<dbReference type="PROSITE" id="PS01249">
    <property type="entry name" value="HYPA"/>
    <property type="match status" value="1"/>
</dbReference>